<feature type="compositionally biased region" description="Basic residues" evidence="1">
    <location>
        <begin position="15"/>
        <end position="24"/>
    </location>
</feature>
<dbReference type="RefSeq" id="WP_394608903.1">
    <property type="nucleotide sequence ID" value="NZ_JBIHSN010000005.1"/>
</dbReference>
<protein>
    <submittedName>
        <fullName evidence="2">Uncharacterized protein</fullName>
    </submittedName>
</protein>
<dbReference type="EMBL" id="JBIHSN010000005">
    <property type="protein sequence ID" value="MFH0267389.1"/>
    <property type="molecule type" value="Genomic_DNA"/>
</dbReference>
<proteinExistence type="predicted"/>
<dbReference type="Proteomes" id="UP001607151">
    <property type="component" value="Unassembled WGS sequence"/>
</dbReference>
<evidence type="ECO:0000256" key="1">
    <source>
        <dbReference type="SAM" id="MobiDB-lite"/>
    </source>
</evidence>
<comment type="caution">
    <text evidence="2">The sequence shown here is derived from an EMBL/GenBank/DDBJ whole genome shotgun (WGS) entry which is preliminary data.</text>
</comment>
<keyword evidence="3" id="KW-1185">Reference proteome</keyword>
<evidence type="ECO:0000313" key="3">
    <source>
        <dbReference type="Proteomes" id="UP001607151"/>
    </source>
</evidence>
<organism evidence="2 3">
    <name type="scientific">Vibrio rumoiensis</name>
    <dbReference type="NCBI Taxonomy" id="76258"/>
    <lineage>
        <taxon>Bacteria</taxon>
        <taxon>Pseudomonadati</taxon>
        <taxon>Pseudomonadota</taxon>
        <taxon>Gammaproteobacteria</taxon>
        <taxon>Vibrionales</taxon>
        <taxon>Vibrionaceae</taxon>
        <taxon>Vibrio</taxon>
    </lineage>
</organism>
<evidence type="ECO:0000313" key="2">
    <source>
        <dbReference type="EMBL" id="MFH0267389.1"/>
    </source>
</evidence>
<sequence>MNKPSFKEGNTQGRGRPKGAKNKKGAFSAKLTSEAIAKLETAVLQGEQWAIIEVLKRTNAPLKAITPEDSIDAEYLRLKMKELHEFEERLKALEASQ</sequence>
<feature type="region of interest" description="Disordered" evidence="1">
    <location>
        <begin position="1"/>
        <end position="27"/>
    </location>
</feature>
<accession>A0ABW7J0S1</accession>
<gene>
    <name evidence="2" type="ORF">ACGRQ9_18290</name>
</gene>
<name>A0ABW7J0S1_9VIBR</name>
<reference evidence="2 3" key="1">
    <citation type="submission" date="2024-10" db="EMBL/GenBank/DDBJ databases">
        <authorList>
            <person name="Yibar A."/>
            <person name="Saticioglu I.B."/>
            <person name="Duman M."/>
            <person name="Ajmi N."/>
            <person name="Gurler F."/>
            <person name="Ay H."/>
            <person name="Onuk E."/>
            <person name="Guler S."/>
            <person name="Romalde J.L."/>
        </authorList>
    </citation>
    <scope>NUCLEOTIDE SEQUENCE [LARGE SCALE GENOMIC DNA]</scope>
    <source>
        <strain evidence="2 3">14-MA-B</strain>
    </source>
</reference>